<keyword evidence="2" id="KW-1277">Toxin-antitoxin system</keyword>
<protein>
    <submittedName>
        <fullName evidence="3">Toxin MazF</fullName>
    </submittedName>
</protein>
<dbReference type="PANTHER" id="PTHR33988:SF2">
    <property type="entry name" value="ENDORIBONUCLEASE MAZF"/>
    <property type="match status" value="1"/>
</dbReference>
<evidence type="ECO:0000256" key="2">
    <source>
        <dbReference type="ARBA" id="ARBA00022649"/>
    </source>
</evidence>
<name>A0A2A7A3Z6_9FIRM</name>
<dbReference type="InterPro" id="IPR003477">
    <property type="entry name" value="PemK-like"/>
</dbReference>
<dbReference type="Pfam" id="PF02452">
    <property type="entry name" value="PemK_toxin"/>
    <property type="match status" value="1"/>
</dbReference>
<evidence type="ECO:0000256" key="1">
    <source>
        <dbReference type="ARBA" id="ARBA00007521"/>
    </source>
</evidence>
<dbReference type="GO" id="GO:0004521">
    <property type="term" value="F:RNA endonuclease activity"/>
    <property type="evidence" value="ECO:0007669"/>
    <property type="project" value="TreeGrafter"/>
</dbReference>
<dbReference type="AlphaFoldDB" id="A0A2A7A3Z6"/>
<dbReference type="SUPFAM" id="SSF50118">
    <property type="entry name" value="Cell growth inhibitor/plasmid maintenance toxic component"/>
    <property type="match status" value="1"/>
</dbReference>
<dbReference type="Gene3D" id="2.30.30.110">
    <property type="match status" value="1"/>
</dbReference>
<dbReference type="RefSeq" id="WP_097782308.1">
    <property type="nucleotide sequence ID" value="NZ_JBBNHN010000004.1"/>
</dbReference>
<dbReference type="EMBL" id="NMTV01000009">
    <property type="protein sequence ID" value="PDX73836.1"/>
    <property type="molecule type" value="Genomic_DNA"/>
</dbReference>
<evidence type="ECO:0000313" key="3">
    <source>
        <dbReference type="EMBL" id="PDX73836.1"/>
    </source>
</evidence>
<organism evidence="3 4">
    <name type="scientific">Faecalibacterium prausnitzii</name>
    <dbReference type="NCBI Taxonomy" id="853"/>
    <lineage>
        <taxon>Bacteria</taxon>
        <taxon>Bacillati</taxon>
        <taxon>Bacillota</taxon>
        <taxon>Clostridia</taxon>
        <taxon>Eubacteriales</taxon>
        <taxon>Oscillospiraceae</taxon>
        <taxon>Faecalibacterium</taxon>
    </lineage>
</organism>
<evidence type="ECO:0000313" key="4">
    <source>
        <dbReference type="Proteomes" id="UP000219901"/>
    </source>
</evidence>
<accession>A0A2A7A3Z6</accession>
<dbReference type="GO" id="GO:0003677">
    <property type="term" value="F:DNA binding"/>
    <property type="evidence" value="ECO:0007669"/>
    <property type="project" value="InterPro"/>
</dbReference>
<reference evidence="3 4" key="1">
    <citation type="journal article" date="2017" name="Front. Microbiol.">
        <title>New Insights into the Diversity of the Genus Faecalibacterium.</title>
        <authorList>
            <person name="Benevides L."/>
            <person name="Burman S."/>
            <person name="Martin R."/>
            <person name="Robert V."/>
            <person name="Thomas M."/>
            <person name="Miquel S."/>
            <person name="Chain F."/>
            <person name="Sokol H."/>
            <person name="Bermudez-Humaran L.G."/>
            <person name="Morrison M."/>
            <person name="Langella P."/>
            <person name="Azevedo V.A."/>
            <person name="Chatel J.M."/>
            <person name="Soares S."/>
        </authorList>
    </citation>
    <scope>NUCLEOTIDE SEQUENCE [LARGE SCALE GENOMIC DNA]</scope>
    <source>
        <strain evidence="3 4">CNCM I 4546</strain>
    </source>
</reference>
<dbReference type="GO" id="GO:0006402">
    <property type="term" value="P:mRNA catabolic process"/>
    <property type="evidence" value="ECO:0007669"/>
    <property type="project" value="TreeGrafter"/>
</dbReference>
<comment type="similarity">
    <text evidence="1">Belongs to the PemK/MazF family.</text>
</comment>
<comment type="caution">
    <text evidence="3">The sequence shown here is derived from an EMBL/GenBank/DDBJ whole genome shotgun (WGS) entry which is preliminary data.</text>
</comment>
<proteinExistence type="inferred from homology"/>
<gene>
    <name evidence="3" type="ORF">CGS55_00225</name>
</gene>
<dbReference type="Proteomes" id="UP000219901">
    <property type="component" value="Unassembled WGS sequence"/>
</dbReference>
<sequence length="224" mass="25434">MQQNWKFQRGDIFFTHFGASTGSEQCGDRPAVILQNDVGNYHSPTLIVATMTSKAEKKVNQPTHCLLENAGLNMPSVVQAEQIFTIDKSRALKYLGHLTPEEMRRVDDAVRISLALNPMGSIQQIEPIRRSTAVYAPPEVVDGKPPVYPYTPIRSSFENAGSIEEMMLYTELQSAVHAMIQRLEYSFTFNPSLLTIPKRKQQVAEILEEAEKYIWRIKEEMRCA</sequence>
<dbReference type="GO" id="GO:0016075">
    <property type="term" value="P:rRNA catabolic process"/>
    <property type="evidence" value="ECO:0007669"/>
    <property type="project" value="TreeGrafter"/>
</dbReference>
<dbReference type="PANTHER" id="PTHR33988">
    <property type="entry name" value="ENDORIBONUCLEASE MAZF-RELATED"/>
    <property type="match status" value="1"/>
</dbReference>
<dbReference type="InterPro" id="IPR011067">
    <property type="entry name" value="Plasmid_toxin/cell-grow_inhib"/>
</dbReference>